<dbReference type="AlphaFoldDB" id="A0A5J4VW32"/>
<dbReference type="GO" id="GO:0003676">
    <property type="term" value="F:nucleic acid binding"/>
    <property type="evidence" value="ECO:0007669"/>
    <property type="project" value="InterPro"/>
</dbReference>
<gene>
    <name evidence="1" type="ORF">EZS28_017985</name>
</gene>
<evidence type="ECO:0000313" key="1">
    <source>
        <dbReference type="EMBL" id="KAA6386489.1"/>
    </source>
</evidence>
<evidence type="ECO:0008006" key="3">
    <source>
        <dbReference type="Google" id="ProtNLM"/>
    </source>
</evidence>
<proteinExistence type="predicted"/>
<protein>
    <recommendedName>
        <fullName evidence="3">Transposable element Tc3 transposase</fullName>
    </recommendedName>
</protein>
<dbReference type="InterPro" id="IPR036397">
    <property type="entry name" value="RNaseH_sf"/>
</dbReference>
<dbReference type="OrthoDB" id="4843387at2759"/>
<dbReference type="Proteomes" id="UP000324800">
    <property type="component" value="Unassembled WGS sequence"/>
</dbReference>
<reference evidence="1 2" key="1">
    <citation type="submission" date="2019-03" db="EMBL/GenBank/DDBJ databases">
        <title>Single cell metagenomics reveals metabolic interactions within the superorganism composed of flagellate Streblomastix strix and complex community of Bacteroidetes bacteria on its surface.</title>
        <authorList>
            <person name="Treitli S.C."/>
            <person name="Kolisko M."/>
            <person name="Husnik F."/>
            <person name="Keeling P."/>
            <person name="Hampl V."/>
        </authorList>
    </citation>
    <scope>NUCLEOTIDE SEQUENCE [LARGE SCALE GENOMIC DNA]</scope>
    <source>
        <strain evidence="1">ST1C</strain>
    </source>
</reference>
<dbReference type="Gene3D" id="3.30.420.10">
    <property type="entry name" value="Ribonuclease H-like superfamily/Ribonuclease H"/>
    <property type="match status" value="1"/>
</dbReference>
<organism evidence="1 2">
    <name type="scientific">Streblomastix strix</name>
    <dbReference type="NCBI Taxonomy" id="222440"/>
    <lineage>
        <taxon>Eukaryota</taxon>
        <taxon>Metamonada</taxon>
        <taxon>Preaxostyla</taxon>
        <taxon>Oxymonadida</taxon>
        <taxon>Streblomastigidae</taxon>
        <taxon>Streblomastix</taxon>
    </lineage>
</organism>
<comment type="caution">
    <text evidence="1">The sequence shown here is derived from an EMBL/GenBank/DDBJ whole genome shotgun (WGS) entry which is preliminary data.</text>
</comment>
<accession>A0A5J4VW32</accession>
<name>A0A5J4VW32_9EUKA</name>
<evidence type="ECO:0000313" key="2">
    <source>
        <dbReference type="Proteomes" id="UP000324800"/>
    </source>
</evidence>
<sequence length="236" mass="27513">MVRGVALSMAEKREIKKLKEENHLSPAEIALAVHRPYETVRKLCLREDMLTEPKKRGRKAKLNLRDRRRIKYQVRKTRKISVRNLTTVTSLDCSPSTTLRTMKAMNMRKKRINYAEEYLTKEPEDLQPIIFSDEKKFRFNGPDGWAYYWIQLGDEKDEVIYSKDYGKFKGVMVHATISKEGLLTVLLYNGVFPEPQLFHDDLRSILHDSSQNGHSGQITPNINDSSTFLSQFIQFN</sequence>
<dbReference type="EMBL" id="SNRW01004782">
    <property type="protein sequence ID" value="KAA6386489.1"/>
    <property type="molecule type" value="Genomic_DNA"/>
</dbReference>